<dbReference type="GO" id="GO:0004252">
    <property type="term" value="F:serine-type endopeptidase activity"/>
    <property type="evidence" value="ECO:0007669"/>
    <property type="project" value="InterPro"/>
</dbReference>
<dbReference type="Pfam" id="PF07676">
    <property type="entry name" value="PD40"/>
    <property type="match status" value="1"/>
</dbReference>
<dbReference type="Gene3D" id="2.120.10.30">
    <property type="entry name" value="TolB, C-terminal domain"/>
    <property type="match status" value="2"/>
</dbReference>
<dbReference type="InterPro" id="IPR002469">
    <property type="entry name" value="Peptidase_S9B_N"/>
</dbReference>
<accession>A0AAP8MHY3</accession>
<feature type="domain" description="Dipeptidylpeptidase IV N-terminal" evidence="4">
    <location>
        <begin position="176"/>
        <end position="264"/>
    </location>
</feature>
<dbReference type="Pfam" id="PF00930">
    <property type="entry name" value="DPPIV_N"/>
    <property type="match status" value="1"/>
</dbReference>
<name>A0AAP8MHY3_9GAMM</name>
<dbReference type="EMBL" id="PKUR01000001">
    <property type="protein sequence ID" value="PLW88152.1"/>
    <property type="molecule type" value="Genomic_DNA"/>
</dbReference>
<evidence type="ECO:0000313" key="5">
    <source>
        <dbReference type="EMBL" id="PLW88152.1"/>
    </source>
</evidence>
<protein>
    <submittedName>
        <fullName evidence="5">S9 family peptidase</fullName>
    </submittedName>
</protein>
<dbReference type="InterPro" id="IPR011659">
    <property type="entry name" value="WD40"/>
</dbReference>
<dbReference type="InterPro" id="IPR002470">
    <property type="entry name" value="Peptidase_S9A"/>
</dbReference>
<dbReference type="AlphaFoldDB" id="A0AAP8MHY3"/>
<dbReference type="Gene3D" id="3.40.50.1820">
    <property type="entry name" value="alpha/beta hydrolase"/>
    <property type="match status" value="1"/>
</dbReference>
<evidence type="ECO:0000259" key="4">
    <source>
        <dbReference type="Pfam" id="PF00930"/>
    </source>
</evidence>
<keyword evidence="1" id="KW-0378">Hydrolase</keyword>
<evidence type="ECO:0000256" key="2">
    <source>
        <dbReference type="ARBA" id="ARBA00022825"/>
    </source>
</evidence>
<evidence type="ECO:0000259" key="3">
    <source>
        <dbReference type="Pfam" id="PF00326"/>
    </source>
</evidence>
<dbReference type="PRINTS" id="PR00862">
    <property type="entry name" value="PROLIGOPTASE"/>
</dbReference>
<gene>
    <name evidence="5" type="ORF">C0029_03450</name>
</gene>
<dbReference type="SUPFAM" id="SSF82171">
    <property type="entry name" value="DPP6 N-terminal domain-like"/>
    <property type="match status" value="1"/>
</dbReference>
<dbReference type="InterPro" id="IPR001375">
    <property type="entry name" value="Peptidase_S9_cat"/>
</dbReference>
<comment type="caution">
    <text evidence="5">The sequence shown here is derived from an EMBL/GenBank/DDBJ whole genome shotgun (WGS) entry which is preliminary data.</text>
</comment>
<keyword evidence="6" id="KW-1185">Reference proteome</keyword>
<dbReference type="PANTHER" id="PTHR42776">
    <property type="entry name" value="SERINE PEPTIDASE S9 FAMILY MEMBER"/>
    <property type="match status" value="1"/>
</dbReference>
<reference evidence="5 6" key="1">
    <citation type="submission" date="2018-01" db="EMBL/GenBank/DDBJ databases">
        <title>The draft genome sequence of Halioglobus japonicus S1-36.</title>
        <authorList>
            <person name="Du Z.-J."/>
            <person name="Shi M.-J."/>
        </authorList>
    </citation>
    <scope>NUCLEOTIDE SEQUENCE [LARGE SCALE GENOMIC DNA]</scope>
    <source>
        <strain evidence="5 6">S1-36</strain>
    </source>
</reference>
<evidence type="ECO:0000256" key="1">
    <source>
        <dbReference type="ARBA" id="ARBA00022801"/>
    </source>
</evidence>
<dbReference type="InterPro" id="IPR011042">
    <property type="entry name" value="6-blade_b-propeller_TolB-like"/>
</dbReference>
<evidence type="ECO:0000313" key="6">
    <source>
        <dbReference type="Proteomes" id="UP000235162"/>
    </source>
</evidence>
<proteinExistence type="predicted"/>
<dbReference type="KEGG" id="hja:BST95_14735"/>
<dbReference type="Proteomes" id="UP000235162">
    <property type="component" value="Unassembled WGS sequence"/>
</dbReference>
<organism evidence="5 6">
    <name type="scientific">Halioglobus japonicus</name>
    <dbReference type="NCBI Taxonomy" id="930805"/>
    <lineage>
        <taxon>Bacteria</taxon>
        <taxon>Pseudomonadati</taxon>
        <taxon>Pseudomonadota</taxon>
        <taxon>Gammaproteobacteria</taxon>
        <taxon>Cellvibrionales</taxon>
        <taxon>Halieaceae</taxon>
        <taxon>Halioglobus</taxon>
    </lineage>
</organism>
<keyword evidence="2" id="KW-0645">Protease</keyword>
<dbReference type="PANTHER" id="PTHR42776:SF27">
    <property type="entry name" value="DIPEPTIDYL PEPTIDASE FAMILY MEMBER 6"/>
    <property type="match status" value="1"/>
</dbReference>
<dbReference type="InterPro" id="IPR029058">
    <property type="entry name" value="AB_hydrolase_fold"/>
</dbReference>
<keyword evidence="2" id="KW-0720">Serine protease</keyword>
<dbReference type="Pfam" id="PF00326">
    <property type="entry name" value="Peptidase_S9"/>
    <property type="match status" value="1"/>
</dbReference>
<sequence>MAFSASTYSLSPLQPEDIFQLQQATQPVVSGNGESIFYLRQSMDIMQDRRRTNVWMIDSDGGQHRPITSGAMNAGSLAVAPDDNRLAWVASDDTGAQIFMHWLDSGHTAQLTRLPASPGNLAFSPDGNWIAFTMKVPAKAETIGSLPAAPKGAKWAKPPTVVNKPVFRFDGAGEIRPGHTHVFLVSTNGGSVRQVTSGDFNYSSSLSWGSDSKALYLSANTDDDWLYQARESELYRLDVATGEIEQLTDRKGPDSSPRVSPDGRKLAYLGYDDEELAADQNDVYVMDLSSGKSRAVLPDLDRGVTAVRWSANSKRLYISYDDKGDTVLASTDLSGNLKEITRALGSVAFGRPYTGAQFDVGGKDVMAYTVGGPYSPAELASGRANRAGEQITQLNQNILSQRELGQVEEMWVTSSHDGLDIQGWIVKPPGFDPTKKYPMILEIHGGPSTAYGPHFSSEVQLFAAAGYVVLYANPRGSTSYGQAFIDEIHHNYPSEDYDDLMSAVDGLLAKGYVDEDQIYVTGGSGGGTLTAWIVGKTDRFRAAVVAKPVINWTSFVLSADMTTFFARYWFGEMPWENPERYWERSPLSLVGNVTTPTMLLTGQSDWRTPMWETEQYYAALKLQGVDTAIVRMPGASHSIAKRPSQLLGKVAAILAWFERYQPEQSDGAG</sequence>
<dbReference type="SUPFAM" id="SSF53474">
    <property type="entry name" value="alpha/beta-Hydrolases"/>
    <property type="match status" value="1"/>
</dbReference>
<feature type="domain" description="Peptidase S9 prolyl oligopeptidase catalytic" evidence="3">
    <location>
        <begin position="453"/>
        <end position="660"/>
    </location>
</feature>
<dbReference type="GO" id="GO:0006508">
    <property type="term" value="P:proteolysis"/>
    <property type="evidence" value="ECO:0007669"/>
    <property type="project" value="InterPro"/>
</dbReference>